<dbReference type="InterPro" id="IPR036374">
    <property type="entry name" value="OxRdtase_Mopterin-bd_sf"/>
</dbReference>
<accession>A0ABT4YW90</accession>
<gene>
    <name evidence="1" type="ORF">PGX00_19790</name>
</gene>
<dbReference type="EMBL" id="JAQLOI010000003">
    <property type="protein sequence ID" value="MDB1125778.1"/>
    <property type="molecule type" value="Genomic_DNA"/>
</dbReference>
<comment type="caution">
    <text evidence="1">The sequence shown here is derived from an EMBL/GenBank/DDBJ whole genome shotgun (WGS) entry which is preliminary data.</text>
</comment>
<keyword evidence="2" id="KW-1185">Reference proteome</keyword>
<dbReference type="Proteomes" id="UP001210678">
    <property type="component" value="Unassembled WGS sequence"/>
</dbReference>
<evidence type="ECO:0000313" key="2">
    <source>
        <dbReference type="Proteomes" id="UP001210678"/>
    </source>
</evidence>
<protein>
    <submittedName>
        <fullName evidence="1">Oxidoreductase</fullName>
    </submittedName>
</protein>
<sequence>MRVLIFVLMMVLLSPISLARDLVFEVSDHPSKSFTFDELSRMPVTPITTHLPWFLGEAEFTGVSLSDFLMNEYGKIPDIVYFQALNDYSIEIGKSDIERYNPIIAYLKDGKKMTVREKGPYWIIYSLSDHPSIDHSLYHSQMIWQLEKIQIGKL</sequence>
<reference evidence="1 2" key="1">
    <citation type="submission" date="2023-01" db="EMBL/GenBank/DDBJ databases">
        <title>Vibrio sp. KJ40-1 sp.nov, isolated from marine algae.</title>
        <authorList>
            <person name="Butt M."/>
            <person name="Kim J.M.J."/>
            <person name="Jeon C.O.C."/>
        </authorList>
    </citation>
    <scope>NUCLEOTIDE SEQUENCE [LARGE SCALE GENOMIC DNA]</scope>
    <source>
        <strain evidence="1 2">KJ40-1</strain>
    </source>
</reference>
<dbReference type="RefSeq" id="WP_272139792.1">
    <property type="nucleotide sequence ID" value="NZ_JAQLOI010000003.1"/>
</dbReference>
<name>A0ABT4YW90_9VIBR</name>
<evidence type="ECO:0000313" key="1">
    <source>
        <dbReference type="EMBL" id="MDB1125778.1"/>
    </source>
</evidence>
<dbReference type="SUPFAM" id="SSF56524">
    <property type="entry name" value="Oxidoreductase molybdopterin-binding domain"/>
    <property type="match status" value="1"/>
</dbReference>
<organism evidence="1 2">
    <name type="scientific">Vibrio algarum</name>
    <dbReference type="NCBI Taxonomy" id="3020714"/>
    <lineage>
        <taxon>Bacteria</taxon>
        <taxon>Pseudomonadati</taxon>
        <taxon>Pseudomonadota</taxon>
        <taxon>Gammaproteobacteria</taxon>
        <taxon>Vibrionales</taxon>
        <taxon>Vibrionaceae</taxon>
        <taxon>Vibrio</taxon>
    </lineage>
</organism>
<proteinExistence type="predicted"/>